<sequence length="279" mass="30499">MTAGKRASLDKIRAFHARMMAAAANSRDERLERAFNAVRREAFMGPGPWQIVVNRHYLETPNDDPAFLYQNVLVALDKAKGINNGEPFLHAAFLGVVAPMPGETVIHVGTGTGYYTALLSTLVAPGGHVHAIEIDEALANRTRENLATFEDVSVLCGDATMLELPPADVIYVNAGVVAPPLSWLQALLPGGRIIMPWQANDRIGLAVLIKRADERYAVRALMPAFFIPCIGASDPAQCSMVPSVGAAWTIRSVWLRRDREPDETAVAIYRDVWFSNSHV</sequence>
<dbReference type="RefSeq" id="WP_313206288.1">
    <property type="nucleotide sequence ID" value="NZ_JACHBG010000002.1"/>
</dbReference>
<dbReference type="InterPro" id="IPR029063">
    <property type="entry name" value="SAM-dependent_MTases_sf"/>
</dbReference>
<comment type="similarity">
    <text evidence="2">Belongs to the methyltransferase superfamily. L-isoaspartyl/D-aspartyl protein methyltransferase family.</text>
</comment>
<dbReference type="GO" id="GO:0005737">
    <property type="term" value="C:cytoplasm"/>
    <property type="evidence" value="ECO:0007669"/>
    <property type="project" value="UniProtKB-SubCell"/>
</dbReference>
<evidence type="ECO:0000256" key="5">
    <source>
        <dbReference type="ARBA" id="ARBA00022490"/>
    </source>
</evidence>
<evidence type="ECO:0000313" key="13">
    <source>
        <dbReference type="Proteomes" id="UP000565576"/>
    </source>
</evidence>
<dbReference type="Gene3D" id="3.40.50.150">
    <property type="entry name" value="Vaccinia Virus protein VP39"/>
    <property type="match status" value="1"/>
</dbReference>
<gene>
    <name evidence="12" type="ORF">GGD46_001514</name>
</gene>
<dbReference type="PANTHER" id="PTHR11579:SF0">
    <property type="entry name" value="PROTEIN-L-ISOASPARTATE(D-ASPARTATE) O-METHYLTRANSFERASE"/>
    <property type="match status" value="1"/>
</dbReference>
<name>A0A7X0INI7_9HYPH</name>
<evidence type="ECO:0000256" key="9">
    <source>
        <dbReference type="ARBA" id="ARBA00030757"/>
    </source>
</evidence>
<dbReference type="Proteomes" id="UP000565576">
    <property type="component" value="Unassembled WGS sequence"/>
</dbReference>
<evidence type="ECO:0000256" key="3">
    <source>
        <dbReference type="ARBA" id="ARBA00011890"/>
    </source>
</evidence>
<comment type="subcellular location">
    <subcellularLocation>
        <location evidence="1">Cytoplasm</location>
    </subcellularLocation>
</comment>
<accession>A0A7X0INI7</accession>
<dbReference type="InterPro" id="IPR000682">
    <property type="entry name" value="PCMT"/>
</dbReference>
<dbReference type="EMBL" id="JACHBG010000002">
    <property type="protein sequence ID" value="MBB6484248.1"/>
    <property type="molecule type" value="Genomic_DNA"/>
</dbReference>
<dbReference type="GO" id="GO:0004719">
    <property type="term" value="F:protein-L-isoaspartate (D-aspartate) O-methyltransferase activity"/>
    <property type="evidence" value="ECO:0007669"/>
    <property type="project" value="UniProtKB-EC"/>
</dbReference>
<evidence type="ECO:0000256" key="1">
    <source>
        <dbReference type="ARBA" id="ARBA00004496"/>
    </source>
</evidence>
<dbReference type="AlphaFoldDB" id="A0A7X0INI7"/>
<keyword evidence="6 12" id="KW-0489">Methyltransferase</keyword>
<dbReference type="SUPFAM" id="SSF53335">
    <property type="entry name" value="S-adenosyl-L-methionine-dependent methyltransferases"/>
    <property type="match status" value="1"/>
</dbReference>
<evidence type="ECO:0000256" key="6">
    <source>
        <dbReference type="ARBA" id="ARBA00022603"/>
    </source>
</evidence>
<dbReference type="Pfam" id="PF01135">
    <property type="entry name" value="PCMT"/>
    <property type="match status" value="1"/>
</dbReference>
<dbReference type="GO" id="GO:0032259">
    <property type="term" value="P:methylation"/>
    <property type="evidence" value="ECO:0007669"/>
    <property type="project" value="UniProtKB-KW"/>
</dbReference>
<keyword evidence="7 12" id="KW-0808">Transferase</keyword>
<keyword evidence="8" id="KW-0949">S-adenosyl-L-methionine</keyword>
<comment type="caution">
    <text evidence="12">The sequence shown here is derived from an EMBL/GenBank/DDBJ whole genome shotgun (WGS) entry which is preliminary data.</text>
</comment>
<dbReference type="CDD" id="cd02440">
    <property type="entry name" value="AdoMet_MTases"/>
    <property type="match status" value="1"/>
</dbReference>
<evidence type="ECO:0000256" key="2">
    <source>
        <dbReference type="ARBA" id="ARBA00005369"/>
    </source>
</evidence>
<protein>
    <recommendedName>
        <fullName evidence="4">Protein-L-isoaspartate O-methyltransferase</fullName>
        <ecNumber evidence="3">2.1.1.77</ecNumber>
    </recommendedName>
    <alternativeName>
        <fullName evidence="11">L-isoaspartyl protein carboxyl methyltransferase</fullName>
    </alternativeName>
    <alternativeName>
        <fullName evidence="9">Protein L-isoaspartyl methyltransferase</fullName>
    </alternativeName>
    <alternativeName>
        <fullName evidence="10">Protein-beta-aspartate methyltransferase</fullName>
    </alternativeName>
</protein>
<evidence type="ECO:0000256" key="7">
    <source>
        <dbReference type="ARBA" id="ARBA00022679"/>
    </source>
</evidence>
<evidence type="ECO:0000256" key="4">
    <source>
        <dbReference type="ARBA" id="ARBA00013346"/>
    </source>
</evidence>
<evidence type="ECO:0000256" key="10">
    <source>
        <dbReference type="ARBA" id="ARBA00031323"/>
    </source>
</evidence>
<proteinExistence type="inferred from homology"/>
<organism evidence="12 13">
    <name type="scientific">Rhizobium lusitanum</name>
    <dbReference type="NCBI Taxonomy" id="293958"/>
    <lineage>
        <taxon>Bacteria</taxon>
        <taxon>Pseudomonadati</taxon>
        <taxon>Pseudomonadota</taxon>
        <taxon>Alphaproteobacteria</taxon>
        <taxon>Hyphomicrobiales</taxon>
        <taxon>Rhizobiaceae</taxon>
        <taxon>Rhizobium/Agrobacterium group</taxon>
        <taxon>Rhizobium</taxon>
    </lineage>
</organism>
<evidence type="ECO:0000256" key="11">
    <source>
        <dbReference type="ARBA" id="ARBA00031350"/>
    </source>
</evidence>
<dbReference type="EC" id="2.1.1.77" evidence="3"/>
<keyword evidence="5" id="KW-0963">Cytoplasm</keyword>
<evidence type="ECO:0000313" key="12">
    <source>
        <dbReference type="EMBL" id="MBB6484248.1"/>
    </source>
</evidence>
<evidence type="ECO:0000256" key="8">
    <source>
        <dbReference type="ARBA" id="ARBA00022691"/>
    </source>
</evidence>
<dbReference type="PANTHER" id="PTHR11579">
    <property type="entry name" value="PROTEIN-L-ISOASPARTATE O-METHYLTRANSFERASE"/>
    <property type="match status" value="1"/>
</dbReference>
<reference evidence="12 13" key="1">
    <citation type="submission" date="2020-08" db="EMBL/GenBank/DDBJ databases">
        <title>Genomic Encyclopedia of Type Strains, Phase IV (KMG-V): Genome sequencing to study the core and pangenomes of soil and plant-associated prokaryotes.</title>
        <authorList>
            <person name="Whitman W."/>
        </authorList>
    </citation>
    <scope>NUCLEOTIDE SEQUENCE [LARGE SCALE GENOMIC DNA]</scope>
    <source>
        <strain evidence="12 13">SEMIA 4060</strain>
    </source>
</reference>